<protein>
    <submittedName>
        <fullName evidence="1">Uncharacterized protein</fullName>
    </submittedName>
</protein>
<evidence type="ECO:0000313" key="2">
    <source>
        <dbReference type="Proteomes" id="UP001213681"/>
    </source>
</evidence>
<dbReference type="EMBL" id="JAPVEA010000003">
    <property type="protein sequence ID" value="KAJ5456093.1"/>
    <property type="molecule type" value="Genomic_DNA"/>
</dbReference>
<sequence>MPGVEVNKLKFLVNCGAFTRYLTNAQSGVLALPVYDRNENNEVIVYVGEVFCRVVDCEYSRKTVGLREYLKLAYTE</sequence>
<dbReference type="GeneID" id="81597302"/>
<dbReference type="RefSeq" id="XP_056768466.1">
    <property type="nucleotide sequence ID" value="XM_056907059.1"/>
</dbReference>
<dbReference type="AlphaFoldDB" id="A0AAD6CBV1"/>
<organism evidence="1 2">
    <name type="scientific">Penicillium daleae</name>
    <dbReference type="NCBI Taxonomy" id="63821"/>
    <lineage>
        <taxon>Eukaryota</taxon>
        <taxon>Fungi</taxon>
        <taxon>Dikarya</taxon>
        <taxon>Ascomycota</taxon>
        <taxon>Pezizomycotina</taxon>
        <taxon>Eurotiomycetes</taxon>
        <taxon>Eurotiomycetidae</taxon>
        <taxon>Eurotiales</taxon>
        <taxon>Aspergillaceae</taxon>
        <taxon>Penicillium</taxon>
    </lineage>
</organism>
<dbReference type="Proteomes" id="UP001213681">
    <property type="component" value="Unassembled WGS sequence"/>
</dbReference>
<proteinExistence type="predicted"/>
<reference evidence="1" key="2">
    <citation type="journal article" date="2023" name="IMA Fungus">
        <title>Comparative genomic study of the Penicillium genus elucidates a diverse pangenome and 15 lateral gene transfer events.</title>
        <authorList>
            <person name="Petersen C."/>
            <person name="Sorensen T."/>
            <person name="Nielsen M.R."/>
            <person name="Sondergaard T.E."/>
            <person name="Sorensen J.L."/>
            <person name="Fitzpatrick D.A."/>
            <person name="Frisvad J.C."/>
            <person name="Nielsen K.L."/>
        </authorList>
    </citation>
    <scope>NUCLEOTIDE SEQUENCE</scope>
    <source>
        <strain evidence="1">IBT 16125</strain>
    </source>
</reference>
<comment type="caution">
    <text evidence="1">The sequence shown here is derived from an EMBL/GenBank/DDBJ whole genome shotgun (WGS) entry which is preliminary data.</text>
</comment>
<name>A0AAD6CBV1_9EURO</name>
<gene>
    <name evidence="1" type="ORF">N7458_003676</name>
</gene>
<evidence type="ECO:0000313" key="1">
    <source>
        <dbReference type="EMBL" id="KAJ5456093.1"/>
    </source>
</evidence>
<reference evidence="1" key="1">
    <citation type="submission" date="2022-12" db="EMBL/GenBank/DDBJ databases">
        <authorList>
            <person name="Petersen C."/>
        </authorList>
    </citation>
    <scope>NUCLEOTIDE SEQUENCE</scope>
    <source>
        <strain evidence="1">IBT 16125</strain>
    </source>
</reference>
<accession>A0AAD6CBV1</accession>
<keyword evidence="2" id="KW-1185">Reference proteome</keyword>